<evidence type="ECO:0000313" key="5">
    <source>
        <dbReference type="EMBL" id="GFP34905.1"/>
    </source>
</evidence>
<dbReference type="InterPro" id="IPR050678">
    <property type="entry name" value="DNA_Partitioning_ATPase"/>
</dbReference>
<reference evidence="5 6" key="1">
    <citation type="journal article" date="2020" name="Front. Microbiol.">
        <title>Single-cell genomics of novel Actinobacteria with the Wood-Ljungdahl pathway discovered in a serpentinizing system.</title>
        <authorList>
            <person name="Merino N."/>
            <person name="Kawai M."/>
            <person name="Boyd E.S."/>
            <person name="Colman D.R."/>
            <person name="McGlynn S.E."/>
            <person name="Nealson K.H."/>
            <person name="Kurokawa K."/>
            <person name="Hongoh Y."/>
        </authorList>
    </citation>
    <scope>NUCLEOTIDE SEQUENCE [LARGE SCALE GENOMIC DNA]</scope>
    <source>
        <strain evidence="5 6">S43</strain>
    </source>
</reference>
<dbReference type="Proteomes" id="UP000576480">
    <property type="component" value="Unassembled WGS sequence"/>
</dbReference>
<comment type="caution">
    <text evidence="5">The sequence shown here is derived from an EMBL/GenBank/DDBJ whole genome shotgun (WGS) entry which is preliminary data.</text>
</comment>
<sequence length="412" mass="45268">MRFWWFWKRGQSPRRETEGPPRRREGQPEEREQDPAGARVAEEKRGSVSGVETSSIDASPETAGLPDEEMLKKTPAGQEQQQVEDKERKIFVAIDTIHAAQTQARAPGLKEIPKSDSTEPAGKLERDKESQPPDLTRLKKESLLAATQRKEPNRRSRVIALANQKGGVGKTTTAVNLAAYLAAEGYKVLLVDMDPQANSTSGLGIEVAGVNESIYDALVDEEEISGMVLDTKVLNLYAIPSSVQLAGAEIELVPALSREFRLKKALGPITKEYDYVLIDCPPALGLLTINALAAAKEVLIPIQCEYYALEGLSQLLKTINLVQASLNPDLTITGVLLTMFDPRTNLSEQVAEEVQKFFPHQVYESVIPRNVRLSEAPSYGLPILLYDPQCKGAEAYKNLAKEVIGHGQKRSG</sequence>
<evidence type="ECO:0000256" key="1">
    <source>
        <dbReference type="ARBA" id="ARBA00006976"/>
    </source>
</evidence>
<feature type="region of interest" description="Disordered" evidence="3">
    <location>
        <begin position="101"/>
        <end position="157"/>
    </location>
</feature>
<feature type="domain" description="AAA" evidence="4">
    <location>
        <begin position="157"/>
        <end position="332"/>
    </location>
</feature>
<feature type="compositionally biased region" description="Basic and acidic residues" evidence="3">
    <location>
        <begin position="111"/>
        <end position="154"/>
    </location>
</feature>
<dbReference type="PANTHER" id="PTHR13696">
    <property type="entry name" value="P-LOOP CONTAINING NUCLEOSIDE TRIPHOSPHATE HYDROLASE"/>
    <property type="match status" value="1"/>
</dbReference>
<accession>A0A6V8PQI9</accession>
<name>A0A6V8PQI9_9ACTN</name>
<feature type="compositionally biased region" description="Basic and acidic residues" evidence="3">
    <location>
        <begin position="13"/>
        <end position="46"/>
    </location>
</feature>
<dbReference type="InterPro" id="IPR027417">
    <property type="entry name" value="P-loop_NTPase"/>
</dbReference>
<dbReference type="AlphaFoldDB" id="A0A6V8PQI9"/>
<organism evidence="5 6">
    <name type="scientific">Candidatus Hakubella thermalkaliphila</name>
    <dbReference type="NCBI Taxonomy" id="2754717"/>
    <lineage>
        <taxon>Bacteria</taxon>
        <taxon>Bacillati</taxon>
        <taxon>Actinomycetota</taxon>
        <taxon>Actinomycetota incertae sedis</taxon>
        <taxon>Candidatus Hakubellales</taxon>
        <taxon>Candidatus Hakubellaceae</taxon>
        <taxon>Candidatus Hakubella</taxon>
    </lineage>
</organism>
<dbReference type="FunFam" id="3.40.50.300:FF:000285">
    <property type="entry name" value="Sporulation initiation inhibitor Soj"/>
    <property type="match status" value="1"/>
</dbReference>
<proteinExistence type="inferred from homology"/>
<dbReference type="InterPro" id="IPR025669">
    <property type="entry name" value="AAA_dom"/>
</dbReference>
<feature type="region of interest" description="Disordered" evidence="3">
    <location>
        <begin position="1"/>
        <end position="84"/>
    </location>
</feature>
<evidence type="ECO:0000256" key="3">
    <source>
        <dbReference type="SAM" id="MobiDB-lite"/>
    </source>
</evidence>
<dbReference type="EMBL" id="BLSB01000032">
    <property type="protein sequence ID" value="GFP34905.1"/>
    <property type="molecule type" value="Genomic_DNA"/>
</dbReference>
<comment type="function">
    <text evidence="2">May play a role in septum formation.</text>
</comment>
<dbReference type="SUPFAM" id="SSF52540">
    <property type="entry name" value="P-loop containing nucleoside triphosphate hydrolases"/>
    <property type="match status" value="1"/>
</dbReference>
<dbReference type="Pfam" id="PF13614">
    <property type="entry name" value="AAA_31"/>
    <property type="match status" value="1"/>
</dbReference>
<gene>
    <name evidence="5" type="ORF">HKBW3S43_00697</name>
</gene>
<evidence type="ECO:0000256" key="2">
    <source>
        <dbReference type="ARBA" id="ARBA00059092"/>
    </source>
</evidence>
<dbReference type="PANTHER" id="PTHR13696:SF52">
    <property type="entry name" value="PARA FAMILY PROTEIN CT_582"/>
    <property type="match status" value="1"/>
</dbReference>
<evidence type="ECO:0000313" key="6">
    <source>
        <dbReference type="Proteomes" id="UP000576480"/>
    </source>
</evidence>
<protein>
    <submittedName>
        <fullName evidence="5">Chromosome partitioning protein</fullName>
    </submittedName>
</protein>
<dbReference type="Gene3D" id="3.40.50.300">
    <property type="entry name" value="P-loop containing nucleotide triphosphate hydrolases"/>
    <property type="match status" value="1"/>
</dbReference>
<comment type="similarity">
    <text evidence="1">Belongs to the ParA family.</text>
</comment>
<evidence type="ECO:0000259" key="4">
    <source>
        <dbReference type="Pfam" id="PF13614"/>
    </source>
</evidence>
<dbReference type="CDD" id="cd02042">
    <property type="entry name" value="ParAB_family"/>
    <property type="match status" value="1"/>
</dbReference>